<accession>A0A1C3XDX4</accession>
<sequence length="55" mass="6230">MQPIATRRAPAIISQCGNFKLAKRDSHTVSTQLAHLLKMAVFGFLEPRSTQRFRC</sequence>
<reference evidence="2" key="1">
    <citation type="submission" date="2016-08" db="EMBL/GenBank/DDBJ databases">
        <authorList>
            <person name="Varghese N."/>
            <person name="Submissions Spin"/>
        </authorList>
    </citation>
    <scope>NUCLEOTIDE SEQUENCE [LARGE SCALE GENOMIC DNA]</scope>
    <source>
        <strain evidence="2">ERR11</strain>
    </source>
</reference>
<organism evidence="1 2">
    <name type="scientific">Bradyrhizobium shewense</name>
    <dbReference type="NCBI Taxonomy" id="1761772"/>
    <lineage>
        <taxon>Bacteria</taxon>
        <taxon>Pseudomonadati</taxon>
        <taxon>Pseudomonadota</taxon>
        <taxon>Alphaproteobacteria</taxon>
        <taxon>Hyphomicrobiales</taxon>
        <taxon>Nitrobacteraceae</taxon>
        <taxon>Bradyrhizobium</taxon>
    </lineage>
</organism>
<proteinExistence type="predicted"/>
<gene>
    <name evidence="1" type="ORF">GA0061098_1014130</name>
</gene>
<evidence type="ECO:0000313" key="2">
    <source>
        <dbReference type="Proteomes" id="UP000199184"/>
    </source>
</evidence>
<name>A0A1C3XDX4_9BRAD</name>
<dbReference type="EMBL" id="FMAI01000014">
    <property type="protein sequence ID" value="SCB50306.1"/>
    <property type="molecule type" value="Genomic_DNA"/>
</dbReference>
<dbReference type="AlphaFoldDB" id="A0A1C3XDX4"/>
<evidence type="ECO:0000313" key="1">
    <source>
        <dbReference type="EMBL" id="SCB50306.1"/>
    </source>
</evidence>
<protein>
    <submittedName>
        <fullName evidence="1">Uncharacterized protein</fullName>
    </submittedName>
</protein>
<dbReference type="Proteomes" id="UP000199184">
    <property type="component" value="Unassembled WGS sequence"/>
</dbReference>
<keyword evidence="2" id="KW-1185">Reference proteome</keyword>